<sequence>MYFLCRGSSLAPLSCLIALMICIQQLSGCVVPPVCHLSPARDFNGATDRGNYLPWRTKADTEGVQTVGLWNDSTDCIIIIQEAGFFNKDFKRWNLRFSKAGKDLSAKFI</sequence>
<gene>
    <name evidence="2" type="ORF">NPIL_324351</name>
</gene>
<name>A0A8X6UV33_NEPPI</name>
<evidence type="ECO:0000256" key="1">
    <source>
        <dbReference type="SAM" id="SignalP"/>
    </source>
</evidence>
<comment type="caution">
    <text evidence="2">The sequence shown here is derived from an EMBL/GenBank/DDBJ whole genome shotgun (WGS) entry which is preliminary data.</text>
</comment>
<dbReference type="Proteomes" id="UP000887013">
    <property type="component" value="Unassembled WGS sequence"/>
</dbReference>
<organism evidence="2 3">
    <name type="scientific">Nephila pilipes</name>
    <name type="common">Giant wood spider</name>
    <name type="synonym">Nephila maculata</name>
    <dbReference type="NCBI Taxonomy" id="299642"/>
    <lineage>
        <taxon>Eukaryota</taxon>
        <taxon>Metazoa</taxon>
        <taxon>Ecdysozoa</taxon>
        <taxon>Arthropoda</taxon>
        <taxon>Chelicerata</taxon>
        <taxon>Arachnida</taxon>
        <taxon>Araneae</taxon>
        <taxon>Araneomorphae</taxon>
        <taxon>Entelegynae</taxon>
        <taxon>Araneoidea</taxon>
        <taxon>Nephilidae</taxon>
        <taxon>Nephila</taxon>
    </lineage>
</organism>
<dbReference type="AlphaFoldDB" id="A0A8X6UV33"/>
<feature type="signal peptide" evidence="1">
    <location>
        <begin position="1"/>
        <end position="28"/>
    </location>
</feature>
<evidence type="ECO:0000313" key="3">
    <source>
        <dbReference type="Proteomes" id="UP000887013"/>
    </source>
</evidence>
<feature type="chain" id="PRO_5036489848" evidence="1">
    <location>
        <begin position="29"/>
        <end position="109"/>
    </location>
</feature>
<accession>A0A8X6UV33</accession>
<evidence type="ECO:0000313" key="2">
    <source>
        <dbReference type="EMBL" id="GFU58822.1"/>
    </source>
</evidence>
<proteinExistence type="predicted"/>
<protein>
    <submittedName>
        <fullName evidence="2">Uncharacterized protein</fullName>
    </submittedName>
</protein>
<reference evidence="2" key="1">
    <citation type="submission" date="2020-08" db="EMBL/GenBank/DDBJ databases">
        <title>Multicomponent nature underlies the extraordinary mechanical properties of spider dragline silk.</title>
        <authorList>
            <person name="Kono N."/>
            <person name="Nakamura H."/>
            <person name="Mori M."/>
            <person name="Yoshida Y."/>
            <person name="Ohtoshi R."/>
            <person name="Malay A.D."/>
            <person name="Moran D.A.P."/>
            <person name="Tomita M."/>
            <person name="Numata K."/>
            <person name="Arakawa K."/>
        </authorList>
    </citation>
    <scope>NUCLEOTIDE SEQUENCE</scope>
</reference>
<keyword evidence="3" id="KW-1185">Reference proteome</keyword>
<keyword evidence="1" id="KW-0732">Signal</keyword>
<dbReference type="EMBL" id="BMAW01040219">
    <property type="protein sequence ID" value="GFU58822.1"/>
    <property type="molecule type" value="Genomic_DNA"/>
</dbReference>